<evidence type="ECO:0000256" key="5">
    <source>
        <dbReference type="ARBA" id="ARBA00022737"/>
    </source>
</evidence>
<evidence type="ECO:0000256" key="8">
    <source>
        <dbReference type="ARBA" id="ARBA00023157"/>
    </source>
</evidence>
<proteinExistence type="inferred from homology"/>
<reference evidence="12" key="1">
    <citation type="submission" date="2022-02" db="EMBL/GenBank/DDBJ databases">
        <title>Atlantic sturgeon de novo genome assembly.</title>
        <authorList>
            <person name="Stock M."/>
            <person name="Klopp C."/>
            <person name="Guiguen Y."/>
            <person name="Cabau C."/>
            <person name="Parinello H."/>
            <person name="Santidrian Yebra-Pimentel E."/>
            <person name="Kuhl H."/>
            <person name="Dirks R.P."/>
            <person name="Guessner J."/>
            <person name="Wuertz S."/>
            <person name="Du K."/>
            <person name="Schartl M."/>
        </authorList>
    </citation>
    <scope>NUCLEOTIDE SEQUENCE</scope>
    <source>
        <strain evidence="12">STURGEONOMICS-FGT-2020</strain>
        <tissue evidence="12">Whole blood</tissue>
    </source>
</reference>
<dbReference type="SUPFAM" id="SSF48726">
    <property type="entry name" value="Immunoglobulin"/>
    <property type="match status" value="3"/>
</dbReference>
<dbReference type="AlphaFoldDB" id="A0AAD8FV95"/>
<evidence type="ECO:0000256" key="3">
    <source>
        <dbReference type="ARBA" id="ARBA00022692"/>
    </source>
</evidence>
<comment type="caution">
    <text evidence="12">The sequence shown here is derived from an EMBL/GenBank/DDBJ whole genome shotgun (WGS) entry which is preliminary data.</text>
</comment>
<feature type="transmembrane region" description="Helical" evidence="10">
    <location>
        <begin position="361"/>
        <end position="387"/>
    </location>
</feature>
<dbReference type="Pfam" id="PF08205">
    <property type="entry name" value="C2-set_2"/>
    <property type="match status" value="1"/>
</dbReference>
<name>A0AAD8FV95_ACIOX</name>
<keyword evidence="13" id="KW-1185">Reference proteome</keyword>
<evidence type="ECO:0000256" key="4">
    <source>
        <dbReference type="ARBA" id="ARBA00022729"/>
    </source>
</evidence>
<gene>
    <name evidence="12" type="primary">cadm4</name>
    <name evidence="12" type="ORF">AOXY_G27491</name>
</gene>
<comment type="subcellular location">
    <subcellularLocation>
        <location evidence="1">Membrane</location>
        <topology evidence="1">Single-pass type I membrane protein</topology>
    </subcellularLocation>
</comment>
<dbReference type="InterPro" id="IPR007110">
    <property type="entry name" value="Ig-like_dom"/>
</dbReference>
<sequence length="429" mass="47210">MITGPVSRIGLVEMITGPVSRFGLVEMITGPVSRIGLVEMITGPVSRFGLGCWVVIACCCLAFSSQAVQAENVTVTEGGQAEINCKLQSYDGSIVVIQNPYRQTLFFNGTRALKDERFQMVQFTPRLVKIVLSNVRVEDEGGYFCQLYTDATLHQVATLTVLVPPAEPEVEVKEQVVEGGVMELTCIAPRSKPPATLRWYRDRREIPGVTSQQDNDKTVSVSNTIRLAVSRRDDGAIVTCEATHPALRGQRKITQHPLNVHCERPIVKIQHPSGVMREGDSLSLDCIISANPLPSTVLWSRLNDSLPERTETQGTLLTIPRLSTLDNGTYVCEGHNQYGRAADEYTLVVYDPGAIVEAQRYVPYSIIGGVLAMLVFGVICVLIVTIWCSVRQKGSYLTHEASGLDEHGEVQEAFLNGSETREGKKEYLL</sequence>
<evidence type="ECO:0000256" key="2">
    <source>
        <dbReference type="ARBA" id="ARBA00007810"/>
    </source>
</evidence>
<keyword evidence="3 10" id="KW-0812">Transmembrane</keyword>
<dbReference type="FunFam" id="2.60.40.10:FF:000013">
    <property type="entry name" value="cell adhesion molecule 1 isoform X1"/>
    <property type="match status" value="1"/>
</dbReference>
<dbReference type="GO" id="GO:0016020">
    <property type="term" value="C:membrane"/>
    <property type="evidence" value="ECO:0007669"/>
    <property type="project" value="UniProtKB-SubCell"/>
</dbReference>
<evidence type="ECO:0000256" key="1">
    <source>
        <dbReference type="ARBA" id="ARBA00004479"/>
    </source>
</evidence>
<dbReference type="InterPro" id="IPR003585">
    <property type="entry name" value="Neurexin-like"/>
</dbReference>
<evidence type="ECO:0000256" key="6">
    <source>
        <dbReference type="ARBA" id="ARBA00022989"/>
    </source>
</evidence>
<dbReference type="PANTHER" id="PTHR45889">
    <property type="entry name" value="IG-LIKE DOMAIN-CONTAINING PROTEIN"/>
    <property type="match status" value="1"/>
</dbReference>
<dbReference type="PROSITE" id="PS50835">
    <property type="entry name" value="IG_LIKE"/>
    <property type="match status" value="2"/>
</dbReference>
<dbReference type="GO" id="GO:0061041">
    <property type="term" value="P:regulation of wound healing"/>
    <property type="evidence" value="ECO:0007669"/>
    <property type="project" value="TreeGrafter"/>
</dbReference>
<keyword evidence="7 10" id="KW-0472">Membrane</keyword>
<dbReference type="SMART" id="SM00408">
    <property type="entry name" value="IGc2"/>
    <property type="match status" value="2"/>
</dbReference>
<dbReference type="EMBL" id="JAGXEW010000032">
    <property type="protein sequence ID" value="KAK1155116.1"/>
    <property type="molecule type" value="Genomic_DNA"/>
</dbReference>
<feature type="domain" description="Ig-like" evidence="11">
    <location>
        <begin position="168"/>
        <end position="254"/>
    </location>
</feature>
<dbReference type="InterPro" id="IPR013162">
    <property type="entry name" value="CD80_C2-set"/>
</dbReference>
<dbReference type="Gene3D" id="2.60.40.10">
    <property type="entry name" value="Immunoglobulins"/>
    <property type="match status" value="3"/>
</dbReference>
<evidence type="ECO:0000256" key="7">
    <source>
        <dbReference type="ARBA" id="ARBA00023136"/>
    </source>
</evidence>
<keyword evidence="6 10" id="KW-1133">Transmembrane helix</keyword>
<evidence type="ECO:0000256" key="9">
    <source>
        <dbReference type="ARBA" id="ARBA00023319"/>
    </source>
</evidence>
<dbReference type="GO" id="GO:0007156">
    <property type="term" value="P:homophilic cell adhesion via plasma membrane adhesion molecules"/>
    <property type="evidence" value="ECO:0007669"/>
    <property type="project" value="TreeGrafter"/>
</dbReference>
<dbReference type="SMART" id="SM00294">
    <property type="entry name" value="4.1m"/>
    <property type="match status" value="1"/>
</dbReference>
<dbReference type="InterPro" id="IPR013783">
    <property type="entry name" value="Ig-like_fold"/>
</dbReference>
<organism evidence="12 13">
    <name type="scientific">Acipenser oxyrinchus oxyrinchus</name>
    <dbReference type="NCBI Taxonomy" id="40147"/>
    <lineage>
        <taxon>Eukaryota</taxon>
        <taxon>Metazoa</taxon>
        <taxon>Chordata</taxon>
        <taxon>Craniata</taxon>
        <taxon>Vertebrata</taxon>
        <taxon>Euteleostomi</taxon>
        <taxon>Actinopterygii</taxon>
        <taxon>Chondrostei</taxon>
        <taxon>Acipenseriformes</taxon>
        <taxon>Acipenseridae</taxon>
        <taxon>Acipenser</taxon>
    </lineage>
</organism>
<keyword evidence="9" id="KW-0393">Immunoglobulin domain</keyword>
<evidence type="ECO:0000256" key="10">
    <source>
        <dbReference type="SAM" id="Phobius"/>
    </source>
</evidence>
<keyword evidence="4" id="KW-0732">Signal</keyword>
<dbReference type="PANTHER" id="PTHR45889:SF3">
    <property type="entry name" value="CELL ADHESION MOLECULE 4"/>
    <property type="match status" value="1"/>
</dbReference>
<evidence type="ECO:0000313" key="13">
    <source>
        <dbReference type="Proteomes" id="UP001230051"/>
    </source>
</evidence>
<dbReference type="GO" id="GO:0043184">
    <property type="term" value="F:vascular endothelial growth factor receptor 2 binding"/>
    <property type="evidence" value="ECO:0007669"/>
    <property type="project" value="TreeGrafter"/>
</dbReference>
<keyword evidence="5" id="KW-0677">Repeat</keyword>
<protein>
    <submittedName>
        <fullName evidence="12">Cell adhesion molecule 4-like isoform X2</fullName>
    </submittedName>
</protein>
<dbReference type="GO" id="GO:0044291">
    <property type="term" value="C:cell-cell contact zone"/>
    <property type="evidence" value="ECO:0007669"/>
    <property type="project" value="TreeGrafter"/>
</dbReference>
<evidence type="ECO:0000313" key="12">
    <source>
        <dbReference type="EMBL" id="KAK1155116.1"/>
    </source>
</evidence>
<dbReference type="GO" id="GO:0035020">
    <property type="term" value="P:regulation of Rac protein signal transduction"/>
    <property type="evidence" value="ECO:0007669"/>
    <property type="project" value="TreeGrafter"/>
</dbReference>
<dbReference type="InterPro" id="IPR036179">
    <property type="entry name" value="Ig-like_dom_sf"/>
</dbReference>
<accession>A0AAD8FV95</accession>
<feature type="domain" description="Ig-like" evidence="11">
    <location>
        <begin position="265"/>
        <end position="348"/>
    </location>
</feature>
<comment type="similarity">
    <text evidence="2">Belongs to the nectin family.</text>
</comment>
<keyword evidence="8" id="KW-1015">Disulfide bond</keyword>
<dbReference type="SMART" id="SM00409">
    <property type="entry name" value="IG"/>
    <property type="match status" value="3"/>
</dbReference>
<dbReference type="Pfam" id="PF13927">
    <property type="entry name" value="Ig_3"/>
    <property type="match status" value="1"/>
</dbReference>
<dbReference type="InterPro" id="IPR003598">
    <property type="entry name" value="Ig_sub2"/>
</dbReference>
<evidence type="ECO:0000259" key="11">
    <source>
        <dbReference type="PROSITE" id="PS50835"/>
    </source>
</evidence>
<dbReference type="InterPro" id="IPR003599">
    <property type="entry name" value="Ig_sub"/>
</dbReference>
<dbReference type="Proteomes" id="UP001230051">
    <property type="component" value="Unassembled WGS sequence"/>
</dbReference>